<dbReference type="OrthoDB" id="10595621at2759"/>
<organism evidence="3">
    <name type="scientific">Laccaria bicolor (strain S238N-H82 / ATCC MYA-4686)</name>
    <name type="common">Bicoloured deceiver</name>
    <name type="synonym">Laccaria laccata var. bicolor</name>
    <dbReference type="NCBI Taxonomy" id="486041"/>
    <lineage>
        <taxon>Eukaryota</taxon>
        <taxon>Fungi</taxon>
        <taxon>Dikarya</taxon>
        <taxon>Basidiomycota</taxon>
        <taxon>Agaricomycotina</taxon>
        <taxon>Agaricomycetes</taxon>
        <taxon>Agaricomycetidae</taxon>
        <taxon>Agaricales</taxon>
        <taxon>Agaricineae</taxon>
        <taxon>Hydnangiaceae</taxon>
        <taxon>Laccaria</taxon>
    </lineage>
</organism>
<protein>
    <submittedName>
        <fullName evidence="2">Predicted protein</fullName>
    </submittedName>
</protein>
<dbReference type="InParanoid" id="B0E0M9"/>
<dbReference type="GeneID" id="6085379"/>
<accession>B0E0M9</accession>
<evidence type="ECO:0000256" key="1">
    <source>
        <dbReference type="SAM" id="MobiDB-lite"/>
    </source>
</evidence>
<sequence>MDYVGDGKDLASRQNALHDSDGLSHYQRSSQKARVARYKPKISNPLSWVRLSIRKALRLNDHGVTNQASVMCYIEEIGACVTRYDPDAKYDIPMPPDHNDITATFTPPNDAWAIGCLQRRFLTWT</sequence>
<dbReference type="AlphaFoldDB" id="B0E0M9"/>
<evidence type="ECO:0000313" key="2">
    <source>
        <dbReference type="EMBL" id="EDQ99615.1"/>
    </source>
</evidence>
<reference evidence="2 3" key="1">
    <citation type="journal article" date="2008" name="Nature">
        <title>The genome of Laccaria bicolor provides insights into mycorrhizal symbiosis.</title>
        <authorList>
            <person name="Martin F."/>
            <person name="Aerts A."/>
            <person name="Ahren D."/>
            <person name="Brun A."/>
            <person name="Danchin E.G.J."/>
            <person name="Duchaussoy F."/>
            <person name="Gibon J."/>
            <person name="Kohler A."/>
            <person name="Lindquist E."/>
            <person name="Pereda V."/>
            <person name="Salamov A."/>
            <person name="Shapiro H.J."/>
            <person name="Wuyts J."/>
            <person name="Blaudez D."/>
            <person name="Buee M."/>
            <person name="Brokstein P."/>
            <person name="Canbaeck B."/>
            <person name="Cohen D."/>
            <person name="Courty P.E."/>
            <person name="Coutinho P.M."/>
            <person name="Delaruelle C."/>
            <person name="Detter J.C."/>
            <person name="Deveau A."/>
            <person name="DiFazio S."/>
            <person name="Duplessis S."/>
            <person name="Fraissinet-Tachet L."/>
            <person name="Lucic E."/>
            <person name="Frey-Klett P."/>
            <person name="Fourrey C."/>
            <person name="Feussner I."/>
            <person name="Gay G."/>
            <person name="Grimwood J."/>
            <person name="Hoegger P.J."/>
            <person name="Jain P."/>
            <person name="Kilaru S."/>
            <person name="Labbe J."/>
            <person name="Lin Y.C."/>
            <person name="Legue V."/>
            <person name="Le Tacon F."/>
            <person name="Marmeisse R."/>
            <person name="Melayah D."/>
            <person name="Montanini B."/>
            <person name="Muratet M."/>
            <person name="Nehls U."/>
            <person name="Niculita-Hirzel H."/>
            <person name="Oudot-Le Secq M.P."/>
            <person name="Peter M."/>
            <person name="Quesneville H."/>
            <person name="Rajashekar B."/>
            <person name="Reich M."/>
            <person name="Rouhier N."/>
            <person name="Schmutz J."/>
            <person name="Yin T."/>
            <person name="Chalot M."/>
            <person name="Henrissat B."/>
            <person name="Kuees U."/>
            <person name="Lucas S."/>
            <person name="Van de Peer Y."/>
            <person name="Podila G.K."/>
            <person name="Polle A."/>
            <person name="Pukkila P.J."/>
            <person name="Richardson P.M."/>
            <person name="Rouze P."/>
            <person name="Sanders I.R."/>
            <person name="Stajich J.E."/>
            <person name="Tunlid A."/>
            <person name="Tuskan G."/>
            <person name="Grigoriev I.V."/>
        </authorList>
    </citation>
    <scope>NUCLEOTIDE SEQUENCE [LARGE SCALE GENOMIC DNA]</scope>
    <source>
        <strain evidence="3">S238N-H82 / ATCC MYA-4686</strain>
    </source>
</reference>
<evidence type="ECO:0000313" key="3">
    <source>
        <dbReference type="Proteomes" id="UP000001194"/>
    </source>
</evidence>
<dbReference type="KEGG" id="lbc:LACBIDRAFT_334880"/>
<dbReference type="RefSeq" id="XP_001889726.1">
    <property type="nucleotide sequence ID" value="XM_001889691.1"/>
</dbReference>
<gene>
    <name evidence="2" type="ORF">LACBIDRAFT_334880</name>
</gene>
<dbReference type="EMBL" id="DS547161">
    <property type="protein sequence ID" value="EDQ99615.1"/>
    <property type="molecule type" value="Genomic_DNA"/>
</dbReference>
<feature type="region of interest" description="Disordered" evidence="1">
    <location>
        <begin position="14"/>
        <end position="34"/>
    </location>
</feature>
<keyword evidence="3" id="KW-1185">Reference proteome</keyword>
<proteinExistence type="predicted"/>
<dbReference type="HOGENOM" id="CLU_1993006_0_0_1"/>
<dbReference type="Proteomes" id="UP000001194">
    <property type="component" value="Unassembled WGS sequence"/>
</dbReference>
<name>B0E0M9_LACBS</name>